<proteinExistence type="predicted"/>
<name>A0A7G1KQN2_9NOCA</name>
<sequence length="144" mass="16063">MIGPKDVRTRDLPDPDGARFGVPTFYWNTAPAELGKTRRQLAKLDPPLRPGDAKDIAGQVVRPRANGREPLTAYLYRVEEAVPKQPPHPGRLAGLEKGRRTQRLRAMQRRGIDPADVDPAVIGDPGAQWEQPEPPDMAWQGFDR</sequence>
<dbReference type="RefSeq" id="WP_187684354.1">
    <property type="nucleotide sequence ID" value="NZ_AP023396.1"/>
</dbReference>
<dbReference type="GeneID" id="80349661"/>
<organism evidence="2 3">
    <name type="scientific">Nocardia wallacei</name>
    <dbReference type="NCBI Taxonomy" id="480035"/>
    <lineage>
        <taxon>Bacteria</taxon>
        <taxon>Bacillati</taxon>
        <taxon>Actinomycetota</taxon>
        <taxon>Actinomycetes</taxon>
        <taxon>Mycobacteriales</taxon>
        <taxon>Nocardiaceae</taxon>
        <taxon>Nocardia</taxon>
    </lineage>
</organism>
<keyword evidence="3" id="KW-1185">Reference proteome</keyword>
<dbReference type="KEGG" id="nwl:NWFMUON74_52220"/>
<evidence type="ECO:0000313" key="3">
    <source>
        <dbReference type="Proteomes" id="UP000516173"/>
    </source>
</evidence>
<evidence type="ECO:0000256" key="1">
    <source>
        <dbReference type="SAM" id="MobiDB-lite"/>
    </source>
</evidence>
<accession>A0A7G1KQN2</accession>
<dbReference type="Proteomes" id="UP000516173">
    <property type="component" value="Chromosome"/>
</dbReference>
<feature type="region of interest" description="Disordered" evidence="1">
    <location>
        <begin position="43"/>
        <end position="64"/>
    </location>
</feature>
<protein>
    <submittedName>
        <fullName evidence="2">Uncharacterized protein</fullName>
    </submittedName>
</protein>
<dbReference type="AlphaFoldDB" id="A0A7G1KQN2"/>
<feature type="region of interest" description="Disordered" evidence="1">
    <location>
        <begin position="1"/>
        <end position="20"/>
    </location>
</feature>
<dbReference type="EMBL" id="AP023396">
    <property type="protein sequence ID" value="BCK57450.1"/>
    <property type="molecule type" value="Genomic_DNA"/>
</dbReference>
<evidence type="ECO:0000313" key="2">
    <source>
        <dbReference type="EMBL" id="BCK57450.1"/>
    </source>
</evidence>
<reference evidence="2 3" key="1">
    <citation type="submission" date="2020-08" db="EMBL/GenBank/DDBJ databases">
        <title>Genome Sequencing of Nocardia wallacei strain FMUON74 and assembly.</title>
        <authorList>
            <person name="Toyokawa M."/>
            <person name="Uesaka K."/>
        </authorList>
    </citation>
    <scope>NUCLEOTIDE SEQUENCE [LARGE SCALE GENOMIC DNA]</scope>
    <source>
        <strain evidence="2 3">FMUON74</strain>
    </source>
</reference>
<gene>
    <name evidence="2" type="ORF">NWFMUON74_52220</name>
</gene>
<feature type="compositionally biased region" description="Basic and acidic residues" evidence="1">
    <location>
        <begin position="1"/>
        <end position="17"/>
    </location>
</feature>
<feature type="region of interest" description="Disordered" evidence="1">
    <location>
        <begin position="80"/>
        <end position="144"/>
    </location>
</feature>